<dbReference type="AlphaFoldDB" id="A0A1H4ANA5"/>
<keyword evidence="3" id="KW-1185">Reference proteome</keyword>
<dbReference type="Gene3D" id="2.20.28.270">
    <property type="entry name" value="RNA polymerase-binding protein A"/>
    <property type="match status" value="1"/>
</dbReference>
<evidence type="ECO:0000256" key="1">
    <source>
        <dbReference type="HAMAP-Rule" id="MF_01483"/>
    </source>
</evidence>
<proteinExistence type="inferred from homology"/>
<dbReference type="OrthoDB" id="3618415at2"/>
<feature type="binding site" evidence="1">
    <location>
        <position position="59"/>
    </location>
    <ligand>
        <name>Zn(2+)</name>
        <dbReference type="ChEBI" id="CHEBI:29105"/>
    </ligand>
</feature>
<evidence type="ECO:0000313" key="3">
    <source>
        <dbReference type="Proteomes" id="UP000199288"/>
    </source>
</evidence>
<keyword evidence="1" id="KW-0479">Metal-binding</keyword>
<organism evidence="2 3">
    <name type="scientific">Bowdeniella nasicola</name>
    <dbReference type="NCBI Taxonomy" id="208480"/>
    <lineage>
        <taxon>Bacteria</taxon>
        <taxon>Bacillati</taxon>
        <taxon>Actinomycetota</taxon>
        <taxon>Actinomycetes</taxon>
        <taxon>Actinomycetales</taxon>
        <taxon>Actinomycetaceae</taxon>
        <taxon>Bowdeniella</taxon>
    </lineage>
</organism>
<sequence length="117" mass="13523">MAERALRGMSLGSRSMESDAGVEFADRITVHYDCEDCGHVTEVTMFAEAEVPLVWECQCGKEAVLREHERPEPTKPVKPQRTHWDMLLERRTMDDLQVLLDERLELLRAGKLRRRSA</sequence>
<dbReference type="GO" id="GO:0008270">
    <property type="term" value="F:zinc ion binding"/>
    <property type="evidence" value="ECO:0007669"/>
    <property type="project" value="UniProtKB-UniRule"/>
</dbReference>
<comment type="cofactor">
    <cofactor evidence="1">
        <name>Zn(2+)</name>
        <dbReference type="ChEBI" id="CHEBI:29105"/>
    </cofactor>
    <text evidence="1">Bind 1 Zn(2+) per subunit.</text>
</comment>
<dbReference type="Proteomes" id="UP000199288">
    <property type="component" value="Unassembled WGS sequence"/>
</dbReference>
<dbReference type="Pfam" id="PF13397">
    <property type="entry name" value="RbpA"/>
    <property type="match status" value="1"/>
</dbReference>
<feature type="binding site" evidence="1">
    <location>
        <position position="34"/>
    </location>
    <ligand>
        <name>Zn(2+)</name>
        <dbReference type="ChEBI" id="CHEBI:29105"/>
    </ligand>
</feature>
<feature type="binding site" evidence="1">
    <location>
        <position position="39"/>
    </location>
    <ligand>
        <name>Zn(2+)</name>
        <dbReference type="ChEBI" id="CHEBI:29105"/>
    </ligand>
</feature>
<evidence type="ECO:0000313" key="2">
    <source>
        <dbReference type="EMBL" id="SEA37380.1"/>
    </source>
</evidence>
<dbReference type="InterPro" id="IPR038638">
    <property type="entry name" value="RbpA_sf"/>
</dbReference>
<dbReference type="InterPro" id="IPR025182">
    <property type="entry name" value="RNApol-bd_RbpA"/>
</dbReference>
<feature type="binding site" evidence="1">
    <location>
        <position position="57"/>
    </location>
    <ligand>
        <name>Zn(2+)</name>
        <dbReference type="ChEBI" id="CHEBI:29105"/>
    </ligand>
</feature>
<gene>
    <name evidence="1" type="primary">rbpA</name>
    <name evidence="2" type="ORF">SAMN02910418_01451</name>
</gene>
<comment type="subunit">
    <text evidence="1">Forms a complex with the RNAP catalytic core and with free principal sigma factors.</text>
</comment>
<dbReference type="RefSeq" id="WP_092564283.1">
    <property type="nucleotide sequence ID" value="NZ_FNQV01000008.1"/>
</dbReference>
<keyword evidence="1" id="KW-0804">Transcription</keyword>
<dbReference type="HAMAP" id="MF_01483">
    <property type="entry name" value="RbpA"/>
    <property type="match status" value="1"/>
</dbReference>
<dbReference type="GO" id="GO:0045893">
    <property type="term" value="P:positive regulation of DNA-templated transcription"/>
    <property type="evidence" value="ECO:0007669"/>
    <property type="project" value="UniProtKB-UniRule"/>
</dbReference>
<keyword evidence="1" id="KW-0805">Transcription regulation</keyword>
<protein>
    <recommendedName>
        <fullName evidence="1">RNA polymerase-binding protein RbpA</fullName>
    </recommendedName>
</protein>
<dbReference type="GO" id="GO:0001000">
    <property type="term" value="F:bacterial-type RNA polymerase core enzyme binding"/>
    <property type="evidence" value="ECO:0007669"/>
    <property type="project" value="UniProtKB-UniRule"/>
</dbReference>
<name>A0A1H4ANA5_9ACTO</name>
<reference evidence="3" key="1">
    <citation type="submission" date="2016-10" db="EMBL/GenBank/DDBJ databases">
        <authorList>
            <person name="Varghese N."/>
            <person name="Submissions S."/>
        </authorList>
    </citation>
    <scope>NUCLEOTIDE SEQUENCE [LARGE SCALE GENOMIC DNA]</scope>
    <source>
        <strain evidence="3">KPR-1</strain>
    </source>
</reference>
<accession>A0A1H4ANA5</accession>
<keyword evidence="1" id="KW-0862">Zinc</keyword>
<dbReference type="EMBL" id="FNQV01000008">
    <property type="protein sequence ID" value="SEA37380.1"/>
    <property type="molecule type" value="Genomic_DNA"/>
</dbReference>
<comment type="similarity">
    <text evidence="1">Belongs to the RNA polymerase-binding protein RbpA family.</text>
</comment>
<comment type="function">
    <text evidence="1">Binds to RNA polymerase (RNAP), stimulating transcription from principal, but not alternative sigma factor promoters.</text>
</comment>